<dbReference type="Proteomes" id="UP001157910">
    <property type="component" value="Unassembled WGS sequence"/>
</dbReference>
<feature type="transmembrane region" description="Helical" evidence="6">
    <location>
        <begin position="6"/>
        <end position="25"/>
    </location>
</feature>
<proteinExistence type="predicted"/>
<organism evidence="8 9">
    <name type="scientific">Novosphingobium panipatense</name>
    <dbReference type="NCBI Taxonomy" id="428991"/>
    <lineage>
        <taxon>Bacteria</taxon>
        <taxon>Pseudomonadati</taxon>
        <taxon>Pseudomonadota</taxon>
        <taxon>Alphaproteobacteria</taxon>
        <taxon>Sphingomonadales</taxon>
        <taxon>Sphingomonadaceae</taxon>
        <taxon>Novosphingobium</taxon>
    </lineage>
</organism>
<evidence type="ECO:0000313" key="9">
    <source>
        <dbReference type="Proteomes" id="UP001157910"/>
    </source>
</evidence>
<dbReference type="InterPro" id="IPR036259">
    <property type="entry name" value="MFS_trans_sf"/>
</dbReference>
<evidence type="ECO:0000256" key="1">
    <source>
        <dbReference type="ARBA" id="ARBA00004141"/>
    </source>
</evidence>
<dbReference type="RefSeq" id="WP_346770702.1">
    <property type="nucleotide sequence ID" value="NZ_FXUI01000016.1"/>
</dbReference>
<feature type="transmembrane region" description="Helical" evidence="6">
    <location>
        <begin position="56"/>
        <end position="79"/>
    </location>
</feature>
<evidence type="ECO:0000256" key="3">
    <source>
        <dbReference type="ARBA" id="ARBA00022692"/>
    </source>
</evidence>
<feature type="domain" description="Major facilitator superfamily (MFS) profile" evidence="7">
    <location>
        <begin position="52"/>
        <end position="253"/>
    </location>
</feature>
<evidence type="ECO:0000259" key="7">
    <source>
        <dbReference type="PROSITE" id="PS50850"/>
    </source>
</evidence>
<keyword evidence="4 6" id="KW-1133">Transmembrane helix</keyword>
<protein>
    <recommendedName>
        <fullName evidence="7">Major facilitator superfamily (MFS) profile domain-containing protein</fullName>
    </recommendedName>
</protein>
<dbReference type="InterPro" id="IPR020846">
    <property type="entry name" value="MFS_dom"/>
</dbReference>
<reference evidence="8 9" key="1">
    <citation type="submission" date="2017-05" db="EMBL/GenBank/DDBJ databases">
        <authorList>
            <person name="Varghese N."/>
            <person name="Submissions S."/>
        </authorList>
    </citation>
    <scope>NUCLEOTIDE SEQUENCE [LARGE SCALE GENOMIC DNA]</scope>
    <source>
        <strain evidence="8 9">SM16</strain>
    </source>
</reference>
<evidence type="ECO:0000256" key="6">
    <source>
        <dbReference type="SAM" id="Phobius"/>
    </source>
</evidence>
<feature type="transmembrane region" description="Helical" evidence="6">
    <location>
        <begin position="186"/>
        <end position="211"/>
    </location>
</feature>
<feature type="transmembrane region" description="Helical" evidence="6">
    <location>
        <begin position="124"/>
        <end position="144"/>
    </location>
</feature>
<evidence type="ECO:0000256" key="5">
    <source>
        <dbReference type="ARBA" id="ARBA00023136"/>
    </source>
</evidence>
<feature type="transmembrane region" description="Helical" evidence="6">
    <location>
        <begin position="91"/>
        <end position="112"/>
    </location>
</feature>
<dbReference type="PANTHER" id="PTHR23505">
    <property type="entry name" value="SPINSTER"/>
    <property type="match status" value="1"/>
</dbReference>
<evidence type="ECO:0000313" key="8">
    <source>
        <dbReference type="EMBL" id="SMP81204.1"/>
    </source>
</evidence>
<comment type="caution">
    <text evidence="8">The sequence shown here is derived from an EMBL/GenBank/DDBJ whole genome shotgun (WGS) entry which is preliminary data.</text>
</comment>
<sequence length="253" mass="25897">MPWRTLYLAAAALALPLLLGIGLISEPARQEQEQRGRSLKPALRELWQHRSFLEPLLAAMLFSTMTFQAAAVWATPVLIRSYHQTPGQFAGWLSAVTFAGGIVGALLGGQLAEFGRRRAGRAGVLLPAIVAAALTAPLSFFGVAPSVVTFGILLAGSMLVGAFNATIGVIAITLNVPNEIRGLALGANVFVSAVFGAATAPTAIALLSSALGGEAKLGLAIAGICVPGALLSALFFGVAMRGAKLNGTEAVAP</sequence>
<gene>
    <name evidence="8" type="ORF">SAMN06296065_11664</name>
</gene>
<dbReference type="PANTHER" id="PTHR23505:SF79">
    <property type="entry name" value="PROTEIN SPINSTER"/>
    <property type="match status" value="1"/>
</dbReference>
<dbReference type="PROSITE" id="PS50850">
    <property type="entry name" value="MFS"/>
    <property type="match status" value="1"/>
</dbReference>
<feature type="transmembrane region" description="Helical" evidence="6">
    <location>
        <begin position="217"/>
        <end position="239"/>
    </location>
</feature>
<keyword evidence="5 6" id="KW-0472">Membrane</keyword>
<name>A0ABY1QY51_9SPHN</name>
<dbReference type="Gene3D" id="1.20.1250.20">
    <property type="entry name" value="MFS general substrate transporter like domains"/>
    <property type="match status" value="1"/>
</dbReference>
<dbReference type="Pfam" id="PF07690">
    <property type="entry name" value="MFS_1"/>
    <property type="match status" value="1"/>
</dbReference>
<dbReference type="InterPro" id="IPR044770">
    <property type="entry name" value="MFS_spinster-like"/>
</dbReference>
<keyword evidence="3 6" id="KW-0812">Transmembrane</keyword>
<keyword evidence="2" id="KW-0813">Transport</keyword>
<comment type="subcellular location">
    <subcellularLocation>
        <location evidence="1">Membrane</location>
        <topology evidence="1">Multi-pass membrane protein</topology>
    </subcellularLocation>
</comment>
<dbReference type="InterPro" id="IPR011701">
    <property type="entry name" value="MFS"/>
</dbReference>
<dbReference type="SUPFAM" id="SSF103473">
    <property type="entry name" value="MFS general substrate transporter"/>
    <property type="match status" value="1"/>
</dbReference>
<evidence type="ECO:0000256" key="2">
    <source>
        <dbReference type="ARBA" id="ARBA00022448"/>
    </source>
</evidence>
<accession>A0ABY1QY51</accession>
<keyword evidence="9" id="KW-1185">Reference proteome</keyword>
<dbReference type="EMBL" id="FXUI01000016">
    <property type="protein sequence ID" value="SMP81204.1"/>
    <property type="molecule type" value="Genomic_DNA"/>
</dbReference>
<feature type="transmembrane region" description="Helical" evidence="6">
    <location>
        <begin position="150"/>
        <end position="174"/>
    </location>
</feature>
<evidence type="ECO:0000256" key="4">
    <source>
        <dbReference type="ARBA" id="ARBA00022989"/>
    </source>
</evidence>